<gene>
    <name evidence="2" type="ORF">DM01DRAFT_1408205</name>
</gene>
<keyword evidence="3" id="KW-1185">Reference proteome</keyword>
<feature type="region of interest" description="Disordered" evidence="1">
    <location>
        <begin position="320"/>
        <end position="512"/>
    </location>
</feature>
<sequence>MIDANQRTRRDSTPASSCSMEEDTPPVAVHDTPRARRFSEKLLNVARNSPLHRYPSPTWTCMDEDMRSPGRDDMSEDGPSFDMTLSSPLRMTDAPTQWPVHSPISFPTDPMTLVSSPARKMRRLRDKREKQPEPTNDASSLSAKPKRRKLKQQRTTAWRIGPDAVLDTNKVVSPALQFAIAPPASLATSTSLAIAPSQAQHRHNLRNLSQKDQPPSDDSTDDSDDMDLDDSGNFSPSQPSSSQPSSSQPSSSQPKPTITNNDLVMGSWMSSTPKGHQRFRSIRRKDTMENRLNRLLHDRDHLDLSQHTLLPQAAAAAALSASTSSSTNHSKEPEVVIIPDDDDDDVQDPPSQPASPLPHEPAPSLPSEPDHAQGNVPPPEPSQMHSPSVHNEPPSASPHIVQQNASQQEQILPPPCDARPTTDQPDPQLNKDSMSQPSSTSSSTASSASQDDGIPTPPLSAPSSAPTITQPLPLHQDHPTSIAPDTTTSKDTLPLPTDGNDPSSYFGRMVGSMSKYLLG</sequence>
<feature type="region of interest" description="Disordered" evidence="1">
    <location>
        <begin position="1"/>
        <end position="33"/>
    </location>
</feature>
<dbReference type="Proteomes" id="UP000242146">
    <property type="component" value="Unassembled WGS sequence"/>
</dbReference>
<feature type="region of interest" description="Disordered" evidence="1">
    <location>
        <begin position="102"/>
        <end position="156"/>
    </location>
</feature>
<feature type="compositionally biased region" description="Acidic residues" evidence="1">
    <location>
        <begin position="218"/>
        <end position="230"/>
    </location>
</feature>
<organism evidence="2 3">
    <name type="scientific">Hesseltinella vesiculosa</name>
    <dbReference type="NCBI Taxonomy" id="101127"/>
    <lineage>
        <taxon>Eukaryota</taxon>
        <taxon>Fungi</taxon>
        <taxon>Fungi incertae sedis</taxon>
        <taxon>Mucoromycota</taxon>
        <taxon>Mucoromycotina</taxon>
        <taxon>Mucoromycetes</taxon>
        <taxon>Mucorales</taxon>
        <taxon>Cunninghamellaceae</taxon>
        <taxon>Hesseltinella</taxon>
    </lineage>
</organism>
<feature type="compositionally biased region" description="Low complexity" evidence="1">
    <location>
        <begin position="433"/>
        <end position="450"/>
    </location>
</feature>
<name>A0A1X2GEY1_9FUNG</name>
<evidence type="ECO:0000313" key="2">
    <source>
        <dbReference type="EMBL" id="ORX52301.1"/>
    </source>
</evidence>
<feature type="compositionally biased region" description="Basic and acidic residues" evidence="1">
    <location>
        <begin position="1"/>
        <end position="12"/>
    </location>
</feature>
<accession>A0A1X2GEY1</accession>
<feature type="compositionally biased region" description="Low complexity" evidence="1">
    <location>
        <begin position="235"/>
        <end position="254"/>
    </location>
</feature>
<feature type="compositionally biased region" description="Polar residues" evidence="1">
    <location>
        <begin position="421"/>
        <end position="432"/>
    </location>
</feature>
<feature type="region of interest" description="Disordered" evidence="1">
    <location>
        <begin position="60"/>
        <end position="79"/>
    </location>
</feature>
<proteinExistence type="predicted"/>
<evidence type="ECO:0000313" key="3">
    <source>
        <dbReference type="Proteomes" id="UP000242146"/>
    </source>
</evidence>
<feature type="region of interest" description="Disordered" evidence="1">
    <location>
        <begin position="197"/>
        <end position="280"/>
    </location>
</feature>
<feature type="compositionally biased region" description="Pro residues" evidence="1">
    <location>
        <begin position="350"/>
        <end position="366"/>
    </location>
</feature>
<feature type="compositionally biased region" description="Polar residues" evidence="1">
    <location>
        <begin position="133"/>
        <end position="142"/>
    </location>
</feature>
<protein>
    <submittedName>
        <fullName evidence="2">Uncharacterized protein</fullName>
    </submittedName>
</protein>
<reference evidence="2 3" key="1">
    <citation type="submission" date="2016-07" db="EMBL/GenBank/DDBJ databases">
        <title>Pervasive Adenine N6-methylation of Active Genes in Fungi.</title>
        <authorList>
            <consortium name="DOE Joint Genome Institute"/>
            <person name="Mondo S.J."/>
            <person name="Dannebaum R.O."/>
            <person name="Kuo R.C."/>
            <person name="Labutti K."/>
            <person name="Haridas S."/>
            <person name="Kuo A."/>
            <person name="Salamov A."/>
            <person name="Ahrendt S.R."/>
            <person name="Lipzen A."/>
            <person name="Sullivan W."/>
            <person name="Andreopoulos W.B."/>
            <person name="Clum A."/>
            <person name="Lindquist E."/>
            <person name="Daum C."/>
            <person name="Ramamoorthy G.K."/>
            <person name="Gryganskyi A."/>
            <person name="Culley D."/>
            <person name="Magnuson J.K."/>
            <person name="James T.Y."/>
            <person name="O'Malley M.A."/>
            <person name="Stajich J.E."/>
            <person name="Spatafora J.W."/>
            <person name="Visel A."/>
            <person name="Grigoriev I.V."/>
        </authorList>
    </citation>
    <scope>NUCLEOTIDE SEQUENCE [LARGE SCALE GENOMIC DNA]</scope>
    <source>
        <strain evidence="2 3">NRRL 3301</strain>
    </source>
</reference>
<evidence type="ECO:0000256" key="1">
    <source>
        <dbReference type="SAM" id="MobiDB-lite"/>
    </source>
</evidence>
<comment type="caution">
    <text evidence="2">The sequence shown here is derived from an EMBL/GenBank/DDBJ whole genome shotgun (WGS) entry which is preliminary data.</text>
</comment>
<feature type="compositionally biased region" description="Basic and acidic residues" evidence="1">
    <location>
        <begin position="64"/>
        <end position="73"/>
    </location>
</feature>
<dbReference type="EMBL" id="MCGT01000018">
    <property type="protein sequence ID" value="ORX52301.1"/>
    <property type="molecule type" value="Genomic_DNA"/>
</dbReference>
<feature type="compositionally biased region" description="Polar residues" evidence="1">
    <location>
        <begin position="400"/>
        <end position="410"/>
    </location>
</feature>
<feature type="compositionally biased region" description="Polar residues" evidence="1">
    <location>
        <begin position="255"/>
        <end position="274"/>
    </location>
</feature>
<dbReference type="OrthoDB" id="2290829at2759"/>
<dbReference type="AlphaFoldDB" id="A0A1X2GEY1"/>